<keyword evidence="1" id="KW-0732">Signal</keyword>
<feature type="domain" description="Amidohydrolase 3" evidence="2">
    <location>
        <begin position="96"/>
        <end position="588"/>
    </location>
</feature>
<evidence type="ECO:0000313" key="4">
    <source>
        <dbReference type="Proteomes" id="UP000473008"/>
    </source>
</evidence>
<dbReference type="CDD" id="cd01300">
    <property type="entry name" value="YtcJ_like"/>
    <property type="match status" value="1"/>
</dbReference>
<feature type="signal peptide" evidence="1">
    <location>
        <begin position="1"/>
        <end position="18"/>
    </location>
</feature>
<dbReference type="AlphaFoldDB" id="A0A6M1RCL0"/>
<dbReference type="GO" id="GO:0016810">
    <property type="term" value="F:hydrolase activity, acting on carbon-nitrogen (but not peptide) bonds"/>
    <property type="evidence" value="ECO:0007669"/>
    <property type="project" value="InterPro"/>
</dbReference>
<dbReference type="Proteomes" id="UP000473008">
    <property type="component" value="Unassembled WGS sequence"/>
</dbReference>
<dbReference type="PROSITE" id="PS51257">
    <property type="entry name" value="PROKAR_LIPOPROTEIN"/>
    <property type="match status" value="1"/>
</dbReference>
<dbReference type="InterPro" id="IPR033932">
    <property type="entry name" value="YtcJ-like"/>
</dbReference>
<dbReference type="Pfam" id="PF07969">
    <property type="entry name" value="Amidohydro_3"/>
    <property type="match status" value="1"/>
</dbReference>
<evidence type="ECO:0000259" key="2">
    <source>
        <dbReference type="Pfam" id="PF07969"/>
    </source>
</evidence>
<dbReference type="InterPro" id="IPR013108">
    <property type="entry name" value="Amidohydro_3"/>
</dbReference>
<keyword evidence="3" id="KW-0378">Hydrolase</keyword>
<dbReference type="SUPFAM" id="SSF51338">
    <property type="entry name" value="Composite domain of metallo-dependent hydrolases"/>
    <property type="match status" value="1"/>
</dbReference>
<keyword evidence="4" id="KW-1185">Reference proteome</keyword>
<protein>
    <submittedName>
        <fullName evidence="3">Amidohydrolase</fullName>
    </submittedName>
</protein>
<dbReference type="Gene3D" id="2.30.40.10">
    <property type="entry name" value="Urease, subunit C, domain 1"/>
    <property type="match status" value="1"/>
</dbReference>
<dbReference type="Gene3D" id="3.10.310.70">
    <property type="match status" value="1"/>
</dbReference>
<sequence>MKKVLKVSLLSALITAVAGCSQYDTGPEQASLSASVLESPVTIFLSDDIITMSEDVRENVTAIAVQNGKILDLGEQAVLLKKYESHPDLTVDEQFKDKVITPGFVEPHIHLWMSGFFLGFDFITPGDWNLPWGEVKGVQGNAAYFERLREIETGMEEGEPLITWGYHNYFHGREMSKALLNEVSETRPIIVWHRSAHELFLNDAALSYLGWEEKDWQFDGPGGDQLDWERGHAFENGMKRILPDLMKFVMETGRFATGMERTRDYVHSGGITTAVDPGVIVTPALYDQMVSILLDDHFPMDYWLMPAGNVTYMMAEGDPEKGKEIAEAQLHQFESVEQIQWMPKFVKLFSDGAMFSQLMQLKDGYLDGHEGEWLQTPEDLEASMRPYWNDDYTIVVHANGDMGFESAINIVEKLSKEKPRDDHRTSFHHLGITDKEDIPRAVATGSNFSVNPYYTHLLAERYSEEGVGKERAEVMARGRSFIDAGGKLSMHSDAPMAPAQPLALVWAAVNRIGLSGETVMGPEERITVDEAMRAITIDAAYTARLEGDVGSLDIGKYADFTVLDESPYKVDPKEIRDINVAATVYRGHTANIEVANAGLKATENNQNVLRLLSRIPSSSEHLGHNHADGEVCESALIFQQAMNESVR</sequence>
<evidence type="ECO:0000313" key="3">
    <source>
        <dbReference type="EMBL" id="NGN97950.1"/>
    </source>
</evidence>
<dbReference type="PANTHER" id="PTHR22642:SF2">
    <property type="entry name" value="PROTEIN LONG AFTER FAR-RED 3"/>
    <property type="match status" value="1"/>
</dbReference>
<evidence type="ECO:0000256" key="1">
    <source>
        <dbReference type="SAM" id="SignalP"/>
    </source>
</evidence>
<comment type="caution">
    <text evidence="3">The sequence shown here is derived from an EMBL/GenBank/DDBJ whole genome shotgun (WGS) entry which is preliminary data.</text>
</comment>
<dbReference type="PANTHER" id="PTHR22642">
    <property type="entry name" value="IMIDAZOLONEPROPIONASE"/>
    <property type="match status" value="1"/>
</dbReference>
<name>A0A6M1RCL0_9GAMM</name>
<accession>A0A6M1RCL0</accession>
<dbReference type="RefSeq" id="WP_165013166.1">
    <property type="nucleotide sequence ID" value="NZ_JAALDL010000006.1"/>
</dbReference>
<dbReference type="InterPro" id="IPR032466">
    <property type="entry name" value="Metal_Hydrolase"/>
</dbReference>
<proteinExistence type="predicted"/>
<dbReference type="SUPFAM" id="SSF51556">
    <property type="entry name" value="Metallo-dependent hydrolases"/>
    <property type="match status" value="1"/>
</dbReference>
<reference evidence="3 4" key="1">
    <citation type="submission" date="2020-02" db="EMBL/GenBank/DDBJ databases">
        <title>The draft genome of Grimontia sedimenta sp. nov., isolated from benthic sediments near coral reefs south of Kuwait.</title>
        <authorList>
            <person name="Mahmoud H.M."/>
            <person name="Jose L."/>
            <person name="Eapen S."/>
        </authorList>
    </citation>
    <scope>NUCLEOTIDE SEQUENCE [LARGE SCALE GENOMIC DNA]</scope>
    <source>
        <strain evidence="3 4">S25</strain>
    </source>
</reference>
<dbReference type="EMBL" id="JAALDL010000006">
    <property type="protein sequence ID" value="NGN97950.1"/>
    <property type="molecule type" value="Genomic_DNA"/>
</dbReference>
<dbReference type="Gene3D" id="3.20.20.140">
    <property type="entry name" value="Metal-dependent hydrolases"/>
    <property type="match status" value="1"/>
</dbReference>
<dbReference type="InterPro" id="IPR011059">
    <property type="entry name" value="Metal-dep_hydrolase_composite"/>
</dbReference>
<gene>
    <name evidence="3" type="ORF">G5S52_09870</name>
</gene>
<feature type="chain" id="PRO_5027086819" evidence="1">
    <location>
        <begin position="19"/>
        <end position="647"/>
    </location>
</feature>
<organism evidence="3 4">
    <name type="scientific">Grimontia sedimenti</name>
    <dbReference type="NCBI Taxonomy" id="2711294"/>
    <lineage>
        <taxon>Bacteria</taxon>
        <taxon>Pseudomonadati</taxon>
        <taxon>Pseudomonadota</taxon>
        <taxon>Gammaproteobacteria</taxon>
        <taxon>Vibrionales</taxon>
        <taxon>Vibrionaceae</taxon>
        <taxon>Grimontia</taxon>
    </lineage>
</organism>